<organism evidence="2 3">
    <name type="scientific">Marinobacter azerbaijanicus</name>
    <dbReference type="NCBI Taxonomy" id="3050455"/>
    <lineage>
        <taxon>Bacteria</taxon>
        <taxon>Pseudomonadati</taxon>
        <taxon>Pseudomonadota</taxon>
        <taxon>Gammaproteobacteria</taxon>
        <taxon>Pseudomonadales</taxon>
        <taxon>Marinobacteraceae</taxon>
        <taxon>Marinobacter</taxon>
    </lineage>
</organism>
<accession>A0ABT7IL98</accession>
<evidence type="ECO:0000256" key="1">
    <source>
        <dbReference type="SAM" id="MobiDB-lite"/>
    </source>
</evidence>
<name>A0ABT7IL98_9GAMM</name>
<keyword evidence="3" id="KW-1185">Reference proteome</keyword>
<gene>
    <name evidence="2" type="ORF">QPM17_22540</name>
</gene>
<protein>
    <recommendedName>
        <fullName evidence="4">Secreted protein</fullName>
    </recommendedName>
</protein>
<sequence>MLHRLRHRLGYLILLLLFVPGLGLTSAGEARAHGPLGVAASEAAQQEAEQDSHGHSHVHEHDHGDGRHLHHDSGSHFHETADRLGTGVSLAPGFRDAPRTVARHGVPLRRVYRLERPPRPVIAG</sequence>
<feature type="region of interest" description="Disordered" evidence="1">
    <location>
        <begin position="35"/>
        <end position="95"/>
    </location>
</feature>
<reference evidence="2 3" key="1">
    <citation type="submission" date="2023-06" db="EMBL/GenBank/DDBJ databases">
        <title>Marinobacter azerbaijanicus a moderately halophilic, isolated from Urmia Lake in Azerbaijan region of Iran.</title>
        <authorList>
            <person name="Sanchez-Porro C."/>
            <person name="Aghdam E.M."/>
            <person name="Saheb S.M."/>
            <person name="Tarhriz V."/>
            <person name="Kazemi E."/>
            <person name="Ammozegar M.A."/>
            <person name="Ventosa A."/>
            <person name="Hejazi M.S."/>
        </authorList>
    </citation>
    <scope>NUCLEOTIDE SEQUENCE [LARGE SCALE GENOMIC DNA]</scope>
    <source>
        <strain evidence="2 3">TBZ242</strain>
    </source>
</reference>
<dbReference type="EMBL" id="JASSVS010000025">
    <property type="protein sequence ID" value="MDL0433923.1"/>
    <property type="molecule type" value="Genomic_DNA"/>
</dbReference>
<dbReference type="Proteomes" id="UP001227964">
    <property type="component" value="Unassembled WGS sequence"/>
</dbReference>
<proteinExistence type="predicted"/>
<dbReference type="RefSeq" id="WP_285393974.1">
    <property type="nucleotide sequence ID" value="NZ_JASSVS010000025.1"/>
</dbReference>
<evidence type="ECO:0000313" key="3">
    <source>
        <dbReference type="Proteomes" id="UP001227964"/>
    </source>
</evidence>
<evidence type="ECO:0000313" key="2">
    <source>
        <dbReference type="EMBL" id="MDL0433923.1"/>
    </source>
</evidence>
<feature type="compositionally biased region" description="Basic and acidic residues" evidence="1">
    <location>
        <begin position="50"/>
        <end position="82"/>
    </location>
</feature>
<comment type="caution">
    <text evidence="2">The sequence shown here is derived from an EMBL/GenBank/DDBJ whole genome shotgun (WGS) entry which is preliminary data.</text>
</comment>
<evidence type="ECO:0008006" key="4">
    <source>
        <dbReference type="Google" id="ProtNLM"/>
    </source>
</evidence>